<comment type="caution">
    <text evidence="1">The sequence shown here is derived from an EMBL/GenBank/DDBJ whole genome shotgun (WGS) entry which is preliminary data.</text>
</comment>
<dbReference type="EMBL" id="CAJVPT010003778">
    <property type="protein sequence ID" value="CAG8500077.1"/>
    <property type="molecule type" value="Genomic_DNA"/>
</dbReference>
<dbReference type="Proteomes" id="UP000789525">
    <property type="component" value="Unassembled WGS sequence"/>
</dbReference>
<evidence type="ECO:0000313" key="1">
    <source>
        <dbReference type="EMBL" id="CAG8500077.1"/>
    </source>
</evidence>
<name>A0ACA9L169_9GLOM</name>
<proteinExistence type="predicted"/>
<accession>A0ACA9L169</accession>
<organism evidence="1 2">
    <name type="scientific">Acaulospora colombiana</name>
    <dbReference type="NCBI Taxonomy" id="27376"/>
    <lineage>
        <taxon>Eukaryota</taxon>
        <taxon>Fungi</taxon>
        <taxon>Fungi incertae sedis</taxon>
        <taxon>Mucoromycota</taxon>
        <taxon>Glomeromycotina</taxon>
        <taxon>Glomeromycetes</taxon>
        <taxon>Diversisporales</taxon>
        <taxon>Acaulosporaceae</taxon>
        <taxon>Acaulospora</taxon>
    </lineage>
</organism>
<protein>
    <submittedName>
        <fullName evidence="1">10030_t:CDS:1</fullName>
    </submittedName>
</protein>
<keyword evidence="2" id="KW-1185">Reference proteome</keyword>
<evidence type="ECO:0000313" key="2">
    <source>
        <dbReference type="Proteomes" id="UP000789525"/>
    </source>
</evidence>
<gene>
    <name evidence="1" type="ORF">ACOLOM_LOCUS2758</name>
</gene>
<reference evidence="1" key="1">
    <citation type="submission" date="2021-06" db="EMBL/GenBank/DDBJ databases">
        <authorList>
            <person name="Kallberg Y."/>
            <person name="Tangrot J."/>
            <person name="Rosling A."/>
        </authorList>
    </citation>
    <scope>NUCLEOTIDE SEQUENCE</scope>
    <source>
        <strain evidence="1">CL356</strain>
    </source>
</reference>
<sequence length="455" mass="50666">MKKLDLLQNIATETSAKEIIDEISGYIIGDDVGVTAKSIQTVAKIAMRIKNTLTYSLDIFMKLMETGIDDIVSGIVTVIEGPNEFGELISSALPSVWSSINLKSSAGPAFLNLLTTVGSSLPESPYILESLIDDIKNYPNTPFRVQLLNSTVSLFLKRPAECQGMLAKLFKSTMGSTERLEVRERAEFLFRMLKYDIGAVSIFCFIREPSDIHAENFWLIVGLKKVKKIFSYEPPETLKTLDKNNSYQQIRPLHEFNTLSIIHGKPQEQVIAESAEFSIQREKMTSYHDTLDFDEVLMDFSGESLIKVAKVDNYELSMKVIDAKLSTRVEKEVSIAELSTLLMASDIMLKNVECTLEENSIMVMASGDTNGALKLFLYAQEANSQELSLCGLKINVQSAQVNICIKSGYLSQNTSTVDVGDSHEVAKMDGVSPFSNFLSERLIYCLKNLGNFDLI</sequence>